<keyword evidence="3" id="KW-0202">Cytokine</keyword>
<evidence type="ECO:0000256" key="1">
    <source>
        <dbReference type="ARBA" id="ARBA00004370"/>
    </source>
</evidence>
<keyword evidence="9" id="KW-1185">Reference proteome</keyword>
<keyword evidence="6" id="KW-0812">Transmembrane</keyword>
<dbReference type="Pfam" id="PF00229">
    <property type="entry name" value="TNF"/>
    <property type="match status" value="1"/>
</dbReference>
<comment type="subcellular location">
    <subcellularLocation>
        <location evidence="1">Membrane</location>
    </subcellularLocation>
</comment>
<evidence type="ECO:0000313" key="9">
    <source>
        <dbReference type="Proteomes" id="UP001497497"/>
    </source>
</evidence>
<dbReference type="GO" id="GO:0016020">
    <property type="term" value="C:membrane"/>
    <property type="evidence" value="ECO:0007669"/>
    <property type="project" value="UniProtKB-SubCell"/>
</dbReference>
<dbReference type="GO" id="GO:0005615">
    <property type="term" value="C:extracellular space"/>
    <property type="evidence" value="ECO:0007669"/>
    <property type="project" value="UniProtKB-KW"/>
</dbReference>
<dbReference type="PANTHER" id="PTHR11471:SF13">
    <property type="entry name" value="TNF FAMILY PROFILE DOMAIN-CONTAINING PROTEIN"/>
    <property type="match status" value="1"/>
</dbReference>
<reference evidence="8 9" key="1">
    <citation type="submission" date="2024-04" db="EMBL/GenBank/DDBJ databases">
        <authorList>
            <consortium name="Genoscope - CEA"/>
            <person name="William W."/>
        </authorList>
    </citation>
    <scope>NUCLEOTIDE SEQUENCE [LARGE SCALE GENOMIC DNA]</scope>
</reference>
<comment type="caution">
    <text evidence="8">The sequence shown here is derived from an EMBL/GenBank/DDBJ whole genome shotgun (WGS) entry which is preliminary data.</text>
</comment>
<dbReference type="Gene3D" id="2.60.120.40">
    <property type="match status" value="1"/>
</dbReference>
<feature type="domain" description="THD" evidence="7">
    <location>
        <begin position="204"/>
        <end position="368"/>
    </location>
</feature>
<evidence type="ECO:0000256" key="5">
    <source>
        <dbReference type="SAM" id="MobiDB-lite"/>
    </source>
</evidence>
<evidence type="ECO:0000256" key="4">
    <source>
        <dbReference type="ARBA" id="ARBA00023136"/>
    </source>
</evidence>
<dbReference type="PANTHER" id="PTHR11471">
    <property type="entry name" value="TUMOR NECROSIS FACTOR FAMILY MEMBER"/>
    <property type="match status" value="1"/>
</dbReference>
<dbReference type="GO" id="GO:0005125">
    <property type="term" value="F:cytokine activity"/>
    <property type="evidence" value="ECO:0007669"/>
    <property type="project" value="UniProtKB-KW"/>
</dbReference>
<feature type="compositionally biased region" description="Low complexity" evidence="5">
    <location>
        <begin position="53"/>
        <end position="63"/>
    </location>
</feature>
<dbReference type="SUPFAM" id="SSF49842">
    <property type="entry name" value="TNF-like"/>
    <property type="match status" value="1"/>
</dbReference>
<keyword evidence="4 6" id="KW-0472">Membrane</keyword>
<dbReference type="PROSITE" id="PS50049">
    <property type="entry name" value="THD_2"/>
    <property type="match status" value="1"/>
</dbReference>
<dbReference type="InterPro" id="IPR008983">
    <property type="entry name" value="Tumour_necrosis_fac-like_dom"/>
</dbReference>
<dbReference type="InterPro" id="IPR006052">
    <property type="entry name" value="TNF_dom"/>
</dbReference>
<evidence type="ECO:0000256" key="2">
    <source>
        <dbReference type="ARBA" id="ARBA00008670"/>
    </source>
</evidence>
<dbReference type="AlphaFoldDB" id="A0AAV2IAQ7"/>
<evidence type="ECO:0000256" key="3">
    <source>
        <dbReference type="ARBA" id="ARBA00022514"/>
    </source>
</evidence>
<comment type="similarity">
    <text evidence="2">Belongs to the tumor necrosis factor family.</text>
</comment>
<gene>
    <name evidence="8" type="ORF">GSLYS_00016254001</name>
</gene>
<dbReference type="Proteomes" id="UP001497497">
    <property type="component" value="Unassembled WGS sequence"/>
</dbReference>
<dbReference type="GO" id="GO:0006955">
    <property type="term" value="P:immune response"/>
    <property type="evidence" value="ECO:0007669"/>
    <property type="project" value="InterPro"/>
</dbReference>
<sequence>MLLMSNKVQDPLSIEGQQEVLSGKHAYDYKIKDPLSIECQIIVLSGKDAYDNSSVSSGSSQDSQDSRTGLLGNVSPRPKAPQNKNLLWLVTVISLISIVLCIIVVSISIIALNLEVQLGIEESASKPPVICIECIKIIKNPYDLSEADPLMDSLDKVFEDGVEKCCAHNNSQLSALIEMSMRLQRVNTAPLPDFNVSDFKFSPVSAHKRLYPPKNPFPEVNYRKRVPRFENSSVHVLFKYEKSTSDPLLEHKHGVEVLNDGLRIVYSGAYYVYSSIHFRPESAHPCKSFLYTTWGHSVEKLSPNNPAQTGCLLKTAHTCCDDCTMDEETSYTGGVFNLEAGDIIRVTVSGHGLVYFRQQTSFAGVFMIGLANP</sequence>
<accession>A0AAV2IAQ7</accession>
<dbReference type="GO" id="GO:0005164">
    <property type="term" value="F:tumor necrosis factor receptor binding"/>
    <property type="evidence" value="ECO:0007669"/>
    <property type="project" value="InterPro"/>
</dbReference>
<dbReference type="SMART" id="SM00207">
    <property type="entry name" value="TNF"/>
    <property type="match status" value="1"/>
</dbReference>
<keyword evidence="6" id="KW-1133">Transmembrane helix</keyword>
<evidence type="ECO:0000256" key="6">
    <source>
        <dbReference type="SAM" id="Phobius"/>
    </source>
</evidence>
<evidence type="ECO:0000259" key="7">
    <source>
        <dbReference type="PROSITE" id="PS50049"/>
    </source>
</evidence>
<evidence type="ECO:0000313" key="8">
    <source>
        <dbReference type="EMBL" id="CAL1542720.1"/>
    </source>
</evidence>
<proteinExistence type="inferred from homology"/>
<organism evidence="8 9">
    <name type="scientific">Lymnaea stagnalis</name>
    <name type="common">Great pond snail</name>
    <name type="synonym">Helix stagnalis</name>
    <dbReference type="NCBI Taxonomy" id="6523"/>
    <lineage>
        <taxon>Eukaryota</taxon>
        <taxon>Metazoa</taxon>
        <taxon>Spiralia</taxon>
        <taxon>Lophotrochozoa</taxon>
        <taxon>Mollusca</taxon>
        <taxon>Gastropoda</taxon>
        <taxon>Heterobranchia</taxon>
        <taxon>Euthyneura</taxon>
        <taxon>Panpulmonata</taxon>
        <taxon>Hygrophila</taxon>
        <taxon>Lymnaeoidea</taxon>
        <taxon>Lymnaeidae</taxon>
        <taxon>Lymnaea</taxon>
    </lineage>
</organism>
<feature type="region of interest" description="Disordered" evidence="5">
    <location>
        <begin position="53"/>
        <end position="76"/>
    </location>
</feature>
<protein>
    <recommendedName>
        <fullName evidence="7">THD domain-containing protein</fullName>
    </recommendedName>
</protein>
<dbReference type="EMBL" id="CAXITT010000504">
    <property type="protein sequence ID" value="CAL1542720.1"/>
    <property type="molecule type" value="Genomic_DNA"/>
</dbReference>
<feature type="transmembrane region" description="Helical" evidence="6">
    <location>
        <begin position="86"/>
        <end position="112"/>
    </location>
</feature>
<name>A0AAV2IAQ7_LYMST</name>